<evidence type="ECO:0000313" key="2">
    <source>
        <dbReference type="EMBL" id="KIP05994.1"/>
    </source>
</evidence>
<dbReference type="GO" id="GO:0000462">
    <property type="term" value="P:maturation of SSU-rRNA from tricistronic rRNA transcript (SSU-rRNA, 5.8S rRNA, LSU-rRNA)"/>
    <property type="evidence" value="ECO:0007669"/>
    <property type="project" value="TreeGrafter"/>
</dbReference>
<dbReference type="Proteomes" id="UP000053257">
    <property type="component" value="Unassembled WGS sequence"/>
</dbReference>
<sequence length="371" mass="40900">MASVREVIKSLQAKYVRNTIQTYPTFILLCCRVEEPDFDLTNGISLLSVKSQLMVSYLQSLVLVSARRAIGDSLTERTPPVEPFSSASRSARGPGAGDRVDSMIEGRVTLEKIKALEGKMRYQIEKLVRVAEESAEAAKNAVNDPLAFKPNPAALMNQEMSSEDEAEDGREEGGYQTKSGVYRPPKLAPMPYVEPTKGKDKKRAGPVPTALSTLARLDPSQPHLESTSGLGNTPALMGKRAQELQRMTEFEEENFTRLVMKKKDLKRRKADEANIALGGAGNAGRHGRGGGLEDEFGDILRSVGRSRGGVVGDGYEELRQKGRKEGVLARSRTRAREDILDADDEGPRQRKKGRFEKEVKSTKKRVAKGRR</sequence>
<dbReference type="OrthoDB" id="203440at2759"/>
<feature type="region of interest" description="Disordered" evidence="1">
    <location>
        <begin position="310"/>
        <end position="371"/>
    </location>
</feature>
<accession>A0A0C3NLS3</accession>
<evidence type="ECO:0000256" key="1">
    <source>
        <dbReference type="SAM" id="MobiDB-lite"/>
    </source>
</evidence>
<organism evidence="2 3">
    <name type="scientific">Phlebiopsis gigantea (strain 11061_1 CR5-6)</name>
    <name type="common">White-rot fungus</name>
    <name type="synonym">Peniophora gigantea</name>
    <dbReference type="NCBI Taxonomy" id="745531"/>
    <lineage>
        <taxon>Eukaryota</taxon>
        <taxon>Fungi</taxon>
        <taxon>Dikarya</taxon>
        <taxon>Basidiomycota</taxon>
        <taxon>Agaricomycotina</taxon>
        <taxon>Agaricomycetes</taxon>
        <taxon>Polyporales</taxon>
        <taxon>Phanerochaetaceae</taxon>
        <taxon>Phlebiopsis</taxon>
    </lineage>
</organism>
<feature type="region of interest" description="Disordered" evidence="1">
    <location>
        <begin position="75"/>
        <end position="100"/>
    </location>
</feature>
<name>A0A0C3NLS3_PHLG1</name>
<reference evidence="2 3" key="1">
    <citation type="journal article" date="2014" name="PLoS Genet.">
        <title>Analysis of the Phlebiopsis gigantea genome, transcriptome and secretome provides insight into its pioneer colonization strategies of wood.</title>
        <authorList>
            <person name="Hori C."/>
            <person name="Ishida T."/>
            <person name="Igarashi K."/>
            <person name="Samejima M."/>
            <person name="Suzuki H."/>
            <person name="Master E."/>
            <person name="Ferreira P."/>
            <person name="Ruiz-Duenas F.J."/>
            <person name="Held B."/>
            <person name="Canessa P."/>
            <person name="Larrondo L.F."/>
            <person name="Schmoll M."/>
            <person name="Druzhinina I.S."/>
            <person name="Kubicek C.P."/>
            <person name="Gaskell J.A."/>
            <person name="Kersten P."/>
            <person name="St John F."/>
            <person name="Glasner J."/>
            <person name="Sabat G."/>
            <person name="Splinter BonDurant S."/>
            <person name="Syed K."/>
            <person name="Yadav J."/>
            <person name="Mgbeahuruike A.C."/>
            <person name="Kovalchuk A."/>
            <person name="Asiegbu F.O."/>
            <person name="Lackner G."/>
            <person name="Hoffmeister D."/>
            <person name="Rencoret J."/>
            <person name="Gutierrez A."/>
            <person name="Sun H."/>
            <person name="Lindquist E."/>
            <person name="Barry K."/>
            <person name="Riley R."/>
            <person name="Grigoriev I.V."/>
            <person name="Henrissat B."/>
            <person name="Kues U."/>
            <person name="Berka R.M."/>
            <person name="Martinez A.T."/>
            <person name="Covert S.F."/>
            <person name="Blanchette R.A."/>
            <person name="Cullen D."/>
        </authorList>
    </citation>
    <scope>NUCLEOTIDE SEQUENCE [LARGE SCALE GENOMIC DNA]</scope>
    <source>
        <strain evidence="2 3">11061_1 CR5-6</strain>
    </source>
</reference>
<dbReference type="HOGENOM" id="CLU_031901_3_0_1"/>
<proteinExistence type="predicted"/>
<protein>
    <recommendedName>
        <fullName evidence="4">Sas10 C-terminal domain-containing protein</fullName>
    </recommendedName>
</protein>
<gene>
    <name evidence="2" type="ORF">PHLGIDRAFT_73350</name>
</gene>
<dbReference type="GO" id="GO:0032040">
    <property type="term" value="C:small-subunit processome"/>
    <property type="evidence" value="ECO:0007669"/>
    <property type="project" value="TreeGrafter"/>
</dbReference>
<dbReference type="PANTHER" id="PTHR13237:SF9">
    <property type="entry name" value="NEUROGUIDIN"/>
    <property type="match status" value="1"/>
</dbReference>
<dbReference type="AlphaFoldDB" id="A0A0C3NLS3"/>
<feature type="compositionally biased region" description="Basic residues" evidence="1">
    <location>
        <begin position="362"/>
        <end position="371"/>
    </location>
</feature>
<keyword evidence="3" id="KW-1185">Reference proteome</keyword>
<feature type="compositionally biased region" description="Basic and acidic residues" evidence="1">
    <location>
        <begin position="316"/>
        <end position="327"/>
    </location>
</feature>
<evidence type="ECO:0000313" key="3">
    <source>
        <dbReference type="Proteomes" id="UP000053257"/>
    </source>
</evidence>
<feature type="compositionally biased region" description="Acidic residues" evidence="1">
    <location>
        <begin position="161"/>
        <end position="170"/>
    </location>
</feature>
<evidence type="ECO:0008006" key="4">
    <source>
        <dbReference type="Google" id="ProtNLM"/>
    </source>
</evidence>
<dbReference type="EMBL" id="KN840528">
    <property type="protein sequence ID" value="KIP05994.1"/>
    <property type="molecule type" value="Genomic_DNA"/>
</dbReference>
<feature type="region of interest" description="Disordered" evidence="1">
    <location>
        <begin position="158"/>
        <end position="207"/>
    </location>
</feature>
<dbReference type="STRING" id="745531.A0A0C3NLS3"/>
<dbReference type="PANTHER" id="PTHR13237">
    <property type="entry name" value="SOMETHING ABOUT SILENCING PROTEIN 10-RELATED"/>
    <property type="match status" value="1"/>
</dbReference>